<proteinExistence type="predicted"/>
<feature type="region of interest" description="Disordered" evidence="1">
    <location>
        <begin position="1"/>
        <end position="52"/>
    </location>
</feature>
<evidence type="ECO:0008006" key="4">
    <source>
        <dbReference type="Google" id="ProtNLM"/>
    </source>
</evidence>
<feature type="compositionally biased region" description="Low complexity" evidence="1">
    <location>
        <begin position="26"/>
        <end position="35"/>
    </location>
</feature>
<sequence length="1075" mass="117609">MHTTISSSHQRPGRTSDKQNESENTAAQARANHSNARSRRPELSAIAQPFPQYSAQDLQHTHQPLDLLAPRSAGAMSFAPSDTGADAGGNDGMDQEQNSNIYRPPHRRSEPTPMERHDSSASRMAHGSGNMHNQYAQQMSATQYGPPFANPASIPPGYNHLTHGAYPVPYEYTPQFPRHGQAGGPPQVFDPNTMQYDHHMQGFRNYANQSYFFPQGNQSNFNNINTSSNPANNFQGFGGQHNYPQSAQAYGFSQSATGASPNNVGFTQETNVQRGMYPQGHMIRQDIGSTQSSTSAHDAGASSSSTAPQTHNHGHNTIVYGDRAASVNAAPHTQHSQSRNTESDGASSGLGAGLKDLANSLPQTPSQALVRTDDGSNVGHRSRANTNGSPQKRLRAQSDRSSVTNIQPFNASSNRTVAGMSNPVHAHKQSQSISSGSGQIQSFNTPNHRRVSGMIEPSHGRMHSNSNSDGPYNPMPRDMPNHHRMGSANHRGRYGSISQGAGYNSMPGPIAMPTQANLRNDSVTSATGTSGLGAHQLAKLIMSGATEDPYDSSMKRYDTPERQAPPTLGPARFNESTMFSQPMPTPANRSTPRSRNQSSGVGLGPVPDVPPPDWLPLAWQSLCVPTMEETWDSLPLGELYREVTHSMCSVLRIKDIPYTCTRQEIVAFMGGKAQIARQPDGSPWHAVHIIMERETGKTMDCFVELTSEAEAIYQCDQFRRRAEAGRPPRVGERVVQVVLSSQDELLSELFPRAKHVRWNDGCPIIDTEPKYYYPSIQASGFQGFLHPEEFFTMNRHAETNERAIFASKSPSRVYETLISVLYKYPWYAVDYVSVRERDALFDCIYHLLNCLMYELSKDKQDRKASPLDVTPALLQELASAMLVCVGFCDSQKFMVVEALHQNGYSGIAAGEGAHLRLGGQHQYCASWPFVSLCVKPGVAMDLLGYYALMLRTATINADPSQASEDAMPMGNIEIDYGADYQQSSLATIAVTEYDYLKKVLSKYLQDHHQQVNDLADHGNILPIGQNDSAEQMARANIQSQQGQLFVPTGAHGSVPPSPFVSEDGFYSQAGSASTL</sequence>
<feature type="region of interest" description="Disordered" evidence="1">
    <location>
        <begin position="328"/>
        <end position="416"/>
    </location>
</feature>
<evidence type="ECO:0000256" key="1">
    <source>
        <dbReference type="SAM" id="MobiDB-lite"/>
    </source>
</evidence>
<feature type="compositionally biased region" description="Low complexity" evidence="1">
    <location>
        <begin position="343"/>
        <end position="358"/>
    </location>
</feature>
<feature type="compositionally biased region" description="Polar residues" evidence="1">
    <location>
        <begin position="360"/>
        <end position="369"/>
    </location>
</feature>
<evidence type="ECO:0000313" key="2">
    <source>
        <dbReference type="EMBL" id="SMQ50723.1"/>
    </source>
</evidence>
<feature type="region of interest" description="Disordered" evidence="1">
    <location>
        <begin position="547"/>
        <end position="607"/>
    </location>
</feature>
<dbReference type="AlphaFoldDB" id="A0A1X7RTF0"/>
<feature type="region of interest" description="Disordered" evidence="1">
    <location>
        <begin position="287"/>
        <end position="316"/>
    </location>
</feature>
<feature type="compositionally biased region" description="Basic and acidic residues" evidence="1">
    <location>
        <begin position="107"/>
        <end position="120"/>
    </location>
</feature>
<protein>
    <recommendedName>
        <fullName evidence="4">RRM domain-containing protein</fullName>
    </recommendedName>
</protein>
<dbReference type="EMBL" id="LT853696">
    <property type="protein sequence ID" value="SMQ50723.1"/>
    <property type="molecule type" value="Genomic_DNA"/>
</dbReference>
<feature type="compositionally biased region" description="Polar residues" evidence="1">
    <location>
        <begin position="331"/>
        <end position="340"/>
    </location>
</feature>
<keyword evidence="3" id="KW-1185">Reference proteome</keyword>
<feature type="compositionally biased region" description="Polar residues" evidence="1">
    <location>
        <begin position="399"/>
        <end position="416"/>
    </location>
</feature>
<gene>
    <name evidence="2" type="ORF">ZT3D7_G5876</name>
</gene>
<evidence type="ECO:0000313" key="3">
    <source>
        <dbReference type="Proteomes" id="UP000215127"/>
    </source>
</evidence>
<feature type="region of interest" description="Disordered" evidence="1">
    <location>
        <begin position="1047"/>
        <end position="1075"/>
    </location>
</feature>
<name>A0A1X7RTF0_ZYMT9</name>
<dbReference type="Proteomes" id="UP000215127">
    <property type="component" value="Chromosome 5"/>
</dbReference>
<feature type="compositionally biased region" description="Polar residues" evidence="1">
    <location>
        <begin position="287"/>
        <end position="311"/>
    </location>
</feature>
<dbReference type="STRING" id="1276538.A0A1X7RTF0"/>
<accession>A0A1X7RTF0</accession>
<dbReference type="InterPro" id="IPR012677">
    <property type="entry name" value="Nucleotide-bd_a/b_plait_sf"/>
</dbReference>
<reference evidence="2 3" key="1">
    <citation type="submission" date="2016-06" db="EMBL/GenBank/DDBJ databases">
        <authorList>
            <person name="Kjaerup R.B."/>
            <person name="Dalgaard T.S."/>
            <person name="Juul-Madsen H.R."/>
        </authorList>
    </citation>
    <scope>NUCLEOTIDE SEQUENCE [LARGE SCALE GENOMIC DNA]</scope>
</reference>
<organism evidence="2 3">
    <name type="scientific">Zymoseptoria tritici (strain ST99CH_3D7)</name>
    <dbReference type="NCBI Taxonomy" id="1276538"/>
    <lineage>
        <taxon>Eukaryota</taxon>
        <taxon>Fungi</taxon>
        <taxon>Dikarya</taxon>
        <taxon>Ascomycota</taxon>
        <taxon>Pezizomycotina</taxon>
        <taxon>Dothideomycetes</taxon>
        <taxon>Dothideomycetidae</taxon>
        <taxon>Mycosphaerellales</taxon>
        <taxon>Mycosphaerellaceae</taxon>
        <taxon>Zymoseptoria</taxon>
    </lineage>
</organism>
<feature type="region of interest" description="Disordered" evidence="1">
    <location>
        <begin position="75"/>
        <end position="129"/>
    </location>
</feature>
<dbReference type="Gene3D" id="3.30.70.330">
    <property type="match status" value="1"/>
</dbReference>
<feature type="compositionally biased region" description="Polar residues" evidence="1">
    <location>
        <begin position="574"/>
        <end position="599"/>
    </location>
</feature>
<feature type="compositionally biased region" description="Polar residues" evidence="1">
    <location>
        <begin position="1"/>
        <end position="10"/>
    </location>
</feature>